<accession>A0ABD6A6F3</accession>
<dbReference type="InterPro" id="IPR055774">
    <property type="entry name" value="DUF7350"/>
</dbReference>
<dbReference type="RefSeq" id="WP_276304552.1">
    <property type="nucleotide sequence ID" value="NZ_CP119992.1"/>
</dbReference>
<dbReference type="Pfam" id="PF24041">
    <property type="entry name" value="DUF7350"/>
    <property type="match status" value="1"/>
</dbReference>
<feature type="domain" description="DUF7350" evidence="1">
    <location>
        <begin position="228"/>
        <end position="351"/>
    </location>
</feature>
<keyword evidence="3" id="KW-1185">Reference proteome</keyword>
<name>A0ABD6A6F3_9EURY</name>
<reference evidence="2 3" key="1">
    <citation type="journal article" date="2019" name="Int. J. Syst. Evol. Microbiol.">
        <title>The Global Catalogue of Microorganisms (GCM) 10K type strain sequencing project: providing services to taxonomists for standard genome sequencing and annotation.</title>
        <authorList>
            <consortium name="The Broad Institute Genomics Platform"/>
            <consortium name="The Broad Institute Genome Sequencing Center for Infectious Disease"/>
            <person name="Wu L."/>
            <person name="Ma J."/>
        </authorList>
    </citation>
    <scope>NUCLEOTIDE SEQUENCE [LARGE SCALE GENOMIC DNA]</scope>
    <source>
        <strain evidence="2 3">PSR21</strain>
    </source>
</reference>
<evidence type="ECO:0000313" key="3">
    <source>
        <dbReference type="Proteomes" id="UP001596547"/>
    </source>
</evidence>
<dbReference type="EMBL" id="JBHTBF010000002">
    <property type="protein sequence ID" value="MFC7316184.1"/>
    <property type="molecule type" value="Genomic_DNA"/>
</dbReference>
<dbReference type="InterPro" id="IPR038482">
    <property type="entry name" value="Tp34-type_sf"/>
</dbReference>
<proteinExistence type="predicted"/>
<gene>
    <name evidence="2" type="ORF">ACFQPE_05155</name>
</gene>
<dbReference type="PROSITE" id="PS51257">
    <property type="entry name" value="PROKAR_LIPOPROTEIN"/>
    <property type="match status" value="1"/>
</dbReference>
<sequence length="355" mass="38651">MRRREVLRALSGGIAVALAGCLDGFGTQSAWRDPPLVEDRPKAVYVPAVTEAMGVYGRETTGPYGLALLYSYPHRFWNVTNREREKVVVTDDDAVHLMVALWDRETRQVVPAGSDVSLRIERDGDVVTQEVAYPMLSQQMGFHYGANYPLDGEGDYEATVTVGRPTVRATGAFAGRFEDARSATFAFTFDTDDVYGLELRRLGERSGERGAVPTMDMDVPMGIVPPVDSLPGTPVGRTRTGDAVLEVLAVDDPARFDADGGAYLAVVARTPYNRIVIPMMALSATLARGGETIYEGALTETLDPELGAHYGAGVESLEPGDELRVSVDVPPQVARHDGYETAFFEMPDRTITVER</sequence>
<dbReference type="GeneID" id="79314101"/>
<organism evidence="2 3">
    <name type="scientific">Halomarina halobia</name>
    <dbReference type="NCBI Taxonomy" id="3033386"/>
    <lineage>
        <taxon>Archaea</taxon>
        <taxon>Methanobacteriati</taxon>
        <taxon>Methanobacteriota</taxon>
        <taxon>Stenosarchaea group</taxon>
        <taxon>Halobacteria</taxon>
        <taxon>Halobacteriales</taxon>
        <taxon>Natronomonadaceae</taxon>
        <taxon>Halomarina</taxon>
    </lineage>
</organism>
<dbReference type="Proteomes" id="UP001596547">
    <property type="component" value="Unassembled WGS sequence"/>
</dbReference>
<dbReference type="Gene3D" id="2.60.40.2480">
    <property type="entry name" value="Periplasmic metal-binding protein Tp34-type"/>
    <property type="match status" value="1"/>
</dbReference>
<protein>
    <submittedName>
        <fullName evidence="2">Iron transporter</fullName>
    </submittedName>
</protein>
<evidence type="ECO:0000313" key="2">
    <source>
        <dbReference type="EMBL" id="MFC7316184.1"/>
    </source>
</evidence>
<evidence type="ECO:0000259" key="1">
    <source>
        <dbReference type="Pfam" id="PF24041"/>
    </source>
</evidence>
<dbReference type="AlphaFoldDB" id="A0ABD6A6F3"/>
<comment type="caution">
    <text evidence="2">The sequence shown here is derived from an EMBL/GenBank/DDBJ whole genome shotgun (WGS) entry which is preliminary data.</text>
</comment>